<accession>A0A200J6R0</accession>
<feature type="chain" id="PRO_5013301343" description="MucBP domain-containing protein" evidence="1">
    <location>
        <begin position="35"/>
        <end position="1027"/>
    </location>
</feature>
<dbReference type="AlphaFoldDB" id="A0A200J6R0"/>
<protein>
    <recommendedName>
        <fullName evidence="5">MucBP domain-containing protein</fullName>
    </recommendedName>
</protein>
<dbReference type="RefSeq" id="WP_087640737.1">
    <property type="nucleotide sequence ID" value="NZ_CP147246.1"/>
</dbReference>
<evidence type="ECO:0008006" key="5">
    <source>
        <dbReference type="Google" id="ProtNLM"/>
    </source>
</evidence>
<gene>
    <name evidence="3" type="ORF">A5889_001466</name>
    <name evidence="2" type="ORF">A5889_001612</name>
</gene>
<feature type="signal peptide" evidence="1">
    <location>
        <begin position="1"/>
        <end position="34"/>
    </location>
</feature>
<reference evidence="3" key="2">
    <citation type="submission" date="2017-05" db="EMBL/GenBank/DDBJ databases">
        <authorList>
            <consortium name="The Broad Institute Genomics Platform"/>
            <consortium name="The Broad Institute Genomic Center for Infectious Diseases"/>
            <person name="Earl A."/>
            <person name="Manson A."/>
            <person name="Schwartman J."/>
            <person name="Gilmore M."/>
            <person name="Abouelleil A."/>
            <person name="Cao P."/>
            <person name="Chapman S."/>
            <person name="Cusick C."/>
            <person name="Shea T."/>
            <person name="Young S."/>
            <person name="Neafsey D."/>
            <person name="Nusbaum C."/>
            <person name="Birren B."/>
        </authorList>
    </citation>
    <scope>NUCLEOTIDE SEQUENCE</scope>
    <source>
        <strain evidence="3">9D6_DIV0238</strain>
    </source>
</reference>
<dbReference type="EMBL" id="NIBQ01000002">
    <property type="protein sequence ID" value="OUZ32903.1"/>
    <property type="molecule type" value="Genomic_DNA"/>
</dbReference>
<keyword evidence="1" id="KW-0732">Signal</keyword>
<dbReference type="Proteomes" id="UP000196151">
    <property type="component" value="Chromosome"/>
</dbReference>
<evidence type="ECO:0000256" key="1">
    <source>
        <dbReference type="SAM" id="SignalP"/>
    </source>
</evidence>
<evidence type="ECO:0000313" key="4">
    <source>
        <dbReference type="Proteomes" id="UP000196151"/>
    </source>
</evidence>
<dbReference type="EMBL" id="CP147246">
    <property type="protein sequence ID" value="WYJ93964.1"/>
    <property type="molecule type" value="Genomic_DNA"/>
</dbReference>
<keyword evidence="4" id="KW-1185">Reference proteome</keyword>
<dbReference type="OrthoDB" id="2170790at2"/>
<evidence type="ECO:0000313" key="3">
    <source>
        <dbReference type="EMBL" id="WYJ93964.1"/>
    </source>
</evidence>
<reference evidence="2" key="1">
    <citation type="submission" date="2017-05" db="EMBL/GenBank/DDBJ databases">
        <title>The Genome Sequence of Enterococcus sp. 9D6_DIV0238.</title>
        <authorList>
            <consortium name="The Broad Institute Genomics Platform"/>
            <consortium name="The Broad Institute Genomic Center for Infectious Diseases"/>
            <person name="Earl A."/>
            <person name="Manson A."/>
            <person name="Schwartman J."/>
            <person name="Gilmore M."/>
            <person name="Abouelleil A."/>
            <person name="Cao P."/>
            <person name="Chapman S."/>
            <person name="Cusick C."/>
            <person name="Shea T."/>
            <person name="Young S."/>
            <person name="Neafsey D."/>
            <person name="Nusbaum C."/>
            <person name="Birren B."/>
        </authorList>
    </citation>
    <scope>NUCLEOTIDE SEQUENCE [LARGE SCALE GENOMIC DNA]</scope>
    <source>
        <strain evidence="2">9D6_DIV0238</strain>
    </source>
</reference>
<sequence>MSKKRRFYTKVFTKQTCLMIAVIGSLFYSTHHLAKEMENSQTNEKKLNETAKEQNDFQPTAKSILEKQDDSIPYANLNTGFRDSFQELSANEDVLHIQTKGKSSFSAGVSAQYKQEIFLDKEITAEFFSTPGFEKYIRGTVTRPSGLGSAKKSIEKDVWGKKVSLFNSETMNYEEDGKKIVYKTPNYTTSLSSVTIETDLFIDLGKWRKETGRLVERENDYVIRSRTSSADWLTIGGKGSIVSVVSGESILDSWIENPVEETTLYRLEEEPAYFYGNGLQDERNEHPTTYSVELLVNGEVYKELAMKEDGSWEFDFGDYLADNDVVSAKVKGVEKNTNGNGIINVKYSDERFAVNETDIISWEDWEVAAPVINQAHEDEFIIQGSTPSQNHQLNRSYKLLVTLNGKTIYEKENLKDDTDILIPYIKGLSKGDKVEATIIGFEEGKAEKTSAVTEMIVGSENEDDYDEWEVFAPVLANATLHENATKIKGQVPVQNRTAQRYYDLLIYVNDELVSEQSAIDVYLKPYVFETSVRSLNVDDKVIAKVVGHQDDKDDKSAETEAVIVDSTDYQKWQVNAPILNEVTDTDRVLTGEIGEQDRSYERTYKLETKINGERLSEIDVEPGQKFEVELPADVKLAAGDEITATVIGKQPQRADKSSDTTTQIVEDATHYEEWIVNEATLETIYEHEHQLKGHISLQDTEFGRTYDLLARVNGIEVASSTVFSNTDYSLTLADEVDLKENDVVTVQIIGHQKDMADKTSEQTELTVAKKEYPTTSKFERGYWEDYGLVYEGLVENDGWDLSDSTRITKTVSLVEADSGNRIEGITAQNTDWYQSGRYNGYQFIIDNDILGQMSQGRYTLYMTVMLDGITLDETELTLDQKISRMGAIHDDYAELEQVVIKGNIVKPEVWNQRPSISIIKNENTDIELLNKYWNKQNQLVFEGYFKTELDFSKTEKQLEIMDKSGTVVYKKEALSAAPTSWGLPTGVTDDVSFQAIIPQEFTDQASYSYRVIVEDQEGNRLLHSAID</sequence>
<reference evidence="3" key="3">
    <citation type="submission" date="2024-03" db="EMBL/GenBank/DDBJ databases">
        <title>The Genome Sequence of Enterococcus sp. DIV0238c.</title>
        <authorList>
            <consortium name="The Broad Institute Genomics Platform"/>
            <consortium name="The Broad Institute Microbial Omics Core"/>
            <consortium name="The Broad Institute Genomic Center for Infectious Diseases"/>
            <person name="Earl A."/>
            <person name="Manson A."/>
            <person name="Gilmore M."/>
            <person name="Schwartman J."/>
            <person name="Shea T."/>
            <person name="Abouelleil A."/>
            <person name="Cao P."/>
            <person name="Chapman S."/>
            <person name="Cusick C."/>
            <person name="Young S."/>
            <person name="Neafsey D."/>
            <person name="Nusbaum C."/>
            <person name="Birren B."/>
        </authorList>
    </citation>
    <scope>NUCLEOTIDE SEQUENCE</scope>
    <source>
        <strain evidence="3">9D6_DIV0238</strain>
    </source>
</reference>
<name>A0A200J6R0_9ENTE</name>
<proteinExistence type="predicted"/>
<organism evidence="2">
    <name type="scientific">Candidatus Enterococcus dunnyi</name>
    <dbReference type="NCBI Taxonomy" id="1834192"/>
    <lineage>
        <taxon>Bacteria</taxon>
        <taxon>Bacillati</taxon>
        <taxon>Bacillota</taxon>
        <taxon>Bacilli</taxon>
        <taxon>Lactobacillales</taxon>
        <taxon>Enterococcaceae</taxon>
        <taxon>Enterococcus</taxon>
    </lineage>
</organism>
<evidence type="ECO:0000313" key="2">
    <source>
        <dbReference type="EMBL" id="OUZ32903.1"/>
    </source>
</evidence>